<feature type="region of interest" description="Disordered" evidence="1">
    <location>
        <begin position="49"/>
        <end position="72"/>
    </location>
</feature>
<dbReference type="EMBL" id="LUTP01000014">
    <property type="protein sequence ID" value="OSN06349.1"/>
    <property type="molecule type" value="Genomic_DNA"/>
</dbReference>
<dbReference type="AlphaFoldDB" id="A0A1X3RWN8"/>
<proteinExistence type="predicted"/>
<sequence>MHQKIKTAFIEMIMVITDFYCGWMKYLTKRRRFQSANKREKMIFLLRTGPTSKKNGGAEDGGAAAFGSVNPK</sequence>
<organism evidence="2 3">
    <name type="scientific">Lonsdalea iberica</name>
    <dbReference type="NCBI Taxonomy" id="1082703"/>
    <lineage>
        <taxon>Bacteria</taxon>
        <taxon>Pseudomonadati</taxon>
        <taxon>Pseudomonadota</taxon>
        <taxon>Gammaproteobacteria</taxon>
        <taxon>Enterobacterales</taxon>
        <taxon>Pectobacteriaceae</taxon>
        <taxon>Lonsdalea</taxon>
    </lineage>
</organism>
<protein>
    <submittedName>
        <fullName evidence="2">Uncharacterized protein</fullName>
    </submittedName>
</protein>
<reference evidence="2 3" key="1">
    <citation type="submission" date="2016-02" db="EMBL/GenBank/DDBJ databases">
        <title>Species-wide whole genome sequencing reveals diversity, host range in Lonsdalea quercina.</title>
        <authorList>
            <person name="Li Y."/>
        </authorList>
    </citation>
    <scope>NUCLEOTIDE SEQUENCE [LARGE SCALE GENOMIC DNA]</scope>
    <source>
        <strain evidence="2 3">LMG 26264</strain>
    </source>
</reference>
<evidence type="ECO:0000313" key="3">
    <source>
        <dbReference type="Proteomes" id="UP000194020"/>
    </source>
</evidence>
<name>A0A1X3RWN8_9GAMM</name>
<dbReference type="RefSeq" id="WP_094109300.1">
    <property type="nucleotide sequence ID" value="NZ_LUTP01000014.1"/>
</dbReference>
<evidence type="ECO:0000313" key="2">
    <source>
        <dbReference type="EMBL" id="OSN06349.1"/>
    </source>
</evidence>
<comment type="caution">
    <text evidence="2">The sequence shown here is derived from an EMBL/GenBank/DDBJ whole genome shotgun (WGS) entry which is preliminary data.</text>
</comment>
<feature type="compositionally biased region" description="Low complexity" evidence="1">
    <location>
        <begin position="61"/>
        <end position="72"/>
    </location>
</feature>
<evidence type="ECO:0000256" key="1">
    <source>
        <dbReference type="SAM" id="MobiDB-lite"/>
    </source>
</evidence>
<dbReference type="Proteomes" id="UP000194020">
    <property type="component" value="Unassembled WGS sequence"/>
</dbReference>
<accession>A0A1X3RWN8</accession>
<gene>
    <name evidence="2" type="ORF">AU511_07635</name>
</gene>